<dbReference type="OrthoDB" id="7851479at2759"/>
<feature type="coiled-coil region" evidence="1">
    <location>
        <begin position="33"/>
        <end position="81"/>
    </location>
</feature>
<dbReference type="EMBL" id="JAMKOV010000007">
    <property type="protein sequence ID" value="KAI8038794.1"/>
    <property type="molecule type" value="Genomic_DNA"/>
</dbReference>
<keyword evidence="3" id="KW-1185">Reference proteome</keyword>
<reference evidence="2" key="1">
    <citation type="journal article" date="2023" name="Genome Biol. Evol.">
        <title>Long-read-based Genome Assembly of Drosophila gunungcola Reveals Fewer Chemosensory Genes in Flower-breeding Species.</title>
        <authorList>
            <person name="Negi A."/>
            <person name="Liao B.Y."/>
            <person name="Yeh S.D."/>
        </authorList>
    </citation>
    <scope>NUCLEOTIDE SEQUENCE</scope>
    <source>
        <strain evidence="2">Sukarami</strain>
    </source>
</reference>
<evidence type="ECO:0000313" key="3">
    <source>
        <dbReference type="Proteomes" id="UP001059596"/>
    </source>
</evidence>
<evidence type="ECO:0000256" key="1">
    <source>
        <dbReference type="SAM" id="Coils"/>
    </source>
</evidence>
<proteinExistence type="predicted"/>
<dbReference type="AlphaFoldDB" id="A0A9Q0BPA2"/>
<evidence type="ECO:0000313" key="2">
    <source>
        <dbReference type="EMBL" id="KAI8038794.1"/>
    </source>
</evidence>
<protein>
    <submittedName>
        <fullName evidence="2">Uncharacterized protein</fullName>
    </submittedName>
</protein>
<accession>A0A9Q0BPA2</accession>
<gene>
    <name evidence="2" type="ORF">M5D96_008702</name>
</gene>
<dbReference type="Proteomes" id="UP001059596">
    <property type="component" value="Unassembled WGS sequence"/>
</dbReference>
<keyword evidence="1" id="KW-0175">Coiled coil</keyword>
<organism evidence="2 3">
    <name type="scientific">Drosophila gunungcola</name>
    <name type="common">fruit fly</name>
    <dbReference type="NCBI Taxonomy" id="103775"/>
    <lineage>
        <taxon>Eukaryota</taxon>
        <taxon>Metazoa</taxon>
        <taxon>Ecdysozoa</taxon>
        <taxon>Arthropoda</taxon>
        <taxon>Hexapoda</taxon>
        <taxon>Insecta</taxon>
        <taxon>Pterygota</taxon>
        <taxon>Neoptera</taxon>
        <taxon>Endopterygota</taxon>
        <taxon>Diptera</taxon>
        <taxon>Brachycera</taxon>
        <taxon>Muscomorpha</taxon>
        <taxon>Ephydroidea</taxon>
        <taxon>Drosophilidae</taxon>
        <taxon>Drosophila</taxon>
        <taxon>Sophophora</taxon>
    </lineage>
</organism>
<sequence length="87" mass="10327">MLKVVEKLMQLLRPRICQFSQNNKNVCKHLFEKARAEENIHFLKLQREQLKSLREKILSQKNEVTAKIIKVNKQIQSLEKTNKKGIN</sequence>
<name>A0A9Q0BPA2_9MUSC</name>
<comment type="caution">
    <text evidence="2">The sequence shown here is derived from an EMBL/GenBank/DDBJ whole genome shotgun (WGS) entry which is preliminary data.</text>
</comment>